<evidence type="ECO:0000256" key="3">
    <source>
        <dbReference type="ARBA" id="ARBA00023239"/>
    </source>
</evidence>
<dbReference type="Pfam" id="PF00291">
    <property type="entry name" value="PALP"/>
    <property type="match status" value="1"/>
</dbReference>
<dbReference type="InterPro" id="IPR001926">
    <property type="entry name" value="TrpB-like_PALP"/>
</dbReference>
<dbReference type="GO" id="GO:0009097">
    <property type="term" value="P:isoleucine biosynthetic process"/>
    <property type="evidence" value="ECO:0007669"/>
    <property type="project" value="TreeGrafter"/>
</dbReference>
<dbReference type="eggNOG" id="COG1171">
    <property type="taxonomic scope" value="Bacteria"/>
</dbReference>
<dbReference type="InterPro" id="IPR036052">
    <property type="entry name" value="TrpB-like_PALP_sf"/>
</dbReference>
<dbReference type="KEGG" id="gba:J421_4143"/>
<dbReference type="GO" id="GO:0004794">
    <property type="term" value="F:threonine deaminase activity"/>
    <property type="evidence" value="ECO:0007669"/>
    <property type="project" value="TreeGrafter"/>
</dbReference>
<protein>
    <submittedName>
        <fullName evidence="5">Pyridoxal-5'-phosphate-dependent protein beta subunit</fullName>
    </submittedName>
</protein>
<evidence type="ECO:0000259" key="4">
    <source>
        <dbReference type="Pfam" id="PF00291"/>
    </source>
</evidence>
<dbReference type="PANTHER" id="PTHR48078">
    <property type="entry name" value="THREONINE DEHYDRATASE, MITOCHONDRIAL-RELATED"/>
    <property type="match status" value="1"/>
</dbReference>
<keyword evidence="2" id="KW-0663">Pyridoxal phosphate</keyword>
<dbReference type="GO" id="GO:0006565">
    <property type="term" value="P:L-serine catabolic process"/>
    <property type="evidence" value="ECO:0007669"/>
    <property type="project" value="TreeGrafter"/>
</dbReference>
<accession>W0RN05</accession>
<name>W0RN05_9BACT</name>
<organism evidence="5 6">
    <name type="scientific">Gemmatirosa kalamazoonensis</name>
    <dbReference type="NCBI Taxonomy" id="861299"/>
    <lineage>
        <taxon>Bacteria</taxon>
        <taxon>Pseudomonadati</taxon>
        <taxon>Gemmatimonadota</taxon>
        <taxon>Gemmatimonadia</taxon>
        <taxon>Gemmatimonadales</taxon>
        <taxon>Gemmatimonadaceae</taxon>
        <taxon>Gemmatirosa</taxon>
    </lineage>
</organism>
<dbReference type="InterPro" id="IPR050147">
    <property type="entry name" value="Ser/Thr_Dehydratase"/>
</dbReference>
<evidence type="ECO:0000313" key="5">
    <source>
        <dbReference type="EMBL" id="AHG91680.1"/>
    </source>
</evidence>
<dbReference type="HOGENOM" id="CLU_021152_4_2_0"/>
<dbReference type="GO" id="GO:0003941">
    <property type="term" value="F:L-serine ammonia-lyase activity"/>
    <property type="evidence" value="ECO:0007669"/>
    <property type="project" value="TreeGrafter"/>
</dbReference>
<proteinExistence type="predicted"/>
<evidence type="ECO:0000256" key="2">
    <source>
        <dbReference type="ARBA" id="ARBA00022898"/>
    </source>
</evidence>
<evidence type="ECO:0000313" key="6">
    <source>
        <dbReference type="Proteomes" id="UP000019151"/>
    </source>
</evidence>
<evidence type="ECO:0000256" key="1">
    <source>
        <dbReference type="ARBA" id="ARBA00001933"/>
    </source>
</evidence>
<dbReference type="RefSeq" id="WP_025413123.1">
    <property type="nucleotide sequence ID" value="NZ_CP007128.1"/>
</dbReference>
<keyword evidence="6" id="KW-1185">Reference proteome</keyword>
<dbReference type="SUPFAM" id="SSF53686">
    <property type="entry name" value="Tryptophan synthase beta subunit-like PLP-dependent enzymes"/>
    <property type="match status" value="1"/>
</dbReference>
<dbReference type="AlphaFoldDB" id="W0RN05"/>
<sequence length="320" mass="33602">MTSRLSVDRIARAASAIDPVFAGTPQFVSDALSARLGARVLCKVETVNPIRSFKGRGTDFFCASLPRGAHVVCASAGNFGQGMAYAARRRDVAVTVFAAERASPLKVERMRALGATVHLGGADLDEAKARARAWAAARGLPFVEDGREVAISEGAGTIGVELAAWPEPIAALFVPVGNGALLAGVATWMRAHSPHTRIVAVSAAGAPAMALSWRAEGPTCTDDVHTIADGIAVRVPIPEAVADLQPLVDDFVLVPDDAIRRAIRWLYEDTGLLVEPAGAVGIAAIAAWTDRSPDRLVATPLCGGNLTDEQVRTWIWEATA</sequence>
<keyword evidence="3" id="KW-0456">Lyase</keyword>
<dbReference type="GO" id="GO:0006567">
    <property type="term" value="P:L-threonine catabolic process"/>
    <property type="evidence" value="ECO:0007669"/>
    <property type="project" value="TreeGrafter"/>
</dbReference>
<gene>
    <name evidence="5" type="ORF">J421_4143</name>
</gene>
<dbReference type="Gene3D" id="3.40.50.1100">
    <property type="match status" value="2"/>
</dbReference>
<dbReference type="STRING" id="861299.J421_4143"/>
<dbReference type="PANTHER" id="PTHR48078:SF17">
    <property type="entry name" value="THREONINE DEHYDRATASE"/>
    <property type="match status" value="1"/>
</dbReference>
<dbReference type="Proteomes" id="UP000019151">
    <property type="component" value="Chromosome"/>
</dbReference>
<dbReference type="PATRIC" id="fig|861299.3.peg.4199"/>
<reference evidence="5 6" key="1">
    <citation type="journal article" date="2014" name="Genome Announc.">
        <title>Genome Sequence and Methylome of Soil Bacterium Gemmatirosa kalamazoonensis KBS708T, a Member of the Rarely Cultivated Gemmatimonadetes Phylum.</title>
        <authorList>
            <person name="Debruyn J.M."/>
            <person name="Radosevich M."/>
            <person name="Wommack K.E."/>
            <person name="Polson S.W."/>
            <person name="Hauser L.J."/>
            <person name="Fawaz M.N."/>
            <person name="Korlach J."/>
            <person name="Tsai Y.C."/>
        </authorList>
    </citation>
    <scope>NUCLEOTIDE SEQUENCE [LARGE SCALE GENOMIC DNA]</scope>
    <source>
        <strain evidence="5 6">KBS708</strain>
    </source>
</reference>
<feature type="domain" description="Tryptophan synthase beta chain-like PALP" evidence="4">
    <location>
        <begin position="20"/>
        <end position="299"/>
    </location>
</feature>
<dbReference type="EMBL" id="CP007128">
    <property type="protein sequence ID" value="AHG91680.1"/>
    <property type="molecule type" value="Genomic_DNA"/>
</dbReference>
<comment type="cofactor">
    <cofactor evidence="1">
        <name>pyridoxal 5'-phosphate</name>
        <dbReference type="ChEBI" id="CHEBI:597326"/>
    </cofactor>
</comment>
<dbReference type="InParanoid" id="W0RN05"/>